<dbReference type="InterPro" id="IPR025246">
    <property type="entry name" value="IS30-like_HTH"/>
</dbReference>
<evidence type="ECO:0000259" key="1">
    <source>
        <dbReference type="Pfam" id="PF13936"/>
    </source>
</evidence>
<dbReference type="EMBL" id="CAAHFG010000004">
    <property type="protein sequence ID" value="VGO17495.1"/>
    <property type="molecule type" value="Genomic_DNA"/>
</dbReference>
<reference evidence="2 3" key="1">
    <citation type="submission" date="2019-04" db="EMBL/GenBank/DDBJ databases">
        <authorList>
            <person name="Van Vliet M D."/>
        </authorList>
    </citation>
    <scope>NUCLEOTIDE SEQUENCE [LARGE SCALE GENOMIC DNA]</scope>
    <source>
        <strain evidence="2 3">F1</strain>
    </source>
</reference>
<evidence type="ECO:0000313" key="2">
    <source>
        <dbReference type="EMBL" id="VGO17495.1"/>
    </source>
</evidence>
<proteinExistence type="predicted"/>
<dbReference type="Proteomes" id="UP000366872">
    <property type="component" value="Unassembled WGS sequence"/>
</dbReference>
<feature type="domain" description="Transposase IS30-like HTH" evidence="1">
    <location>
        <begin position="12"/>
        <end position="45"/>
    </location>
</feature>
<dbReference type="Gene3D" id="1.10.10.60">
    <property type="entry name" value="Homeodomain-like"/>
    <property type="match status" value="1"/>
</dbReference>
<organism evidence="2 3">
    <name type="scientific">Pontiella desulfatans</name>
    <dbReference type="NCBI Taxonomy" id="2750659"/>
    <lineage>
        <taxon>Bacteria</taxon>
        <taxon>Pseudomonadati</taxon>
        <taxon>Kiritimatiellota</taxon>
        <taxon>Kiritimatiellia</taxon>
        <taxon>Kiritimatiellales</taxon>
        <taxon>Pontiellaceae</taxon>
        <taxon>Pontiella</taxon>
    </lineage>
</organism>
<gene>
    <name evidence="2" type="ORF">PDESU_06091</name>
</gene>
<name>A0A6C2UBS0_PONDE</name>
<keyword evidence="3" id="KW-1185">Reference proteome</keyword>
<evidence type="ECO:0000313" key="3">
    <source>
        <dbReference type="Proteomes" id="UP000366872"/>
    </source>
</evidence>
<dbReference type="AlphaFoldDB" id="A0A6C2UBS0"/>
<protein>
    <recommendedName>
        <fullName evidence="1">Transposase IS30-like HTH domain-containing protein</fullName>
    </recommendedName>
</protein>
<dbReference type="Pfam" id="PF13936">
    <property type="entry name" value="HTH_38"/>
    <property type="match status" value="1"/>
</dbReference>
<accession>A0A6C2UBS0</accession>
<sequence length="60" mass="6872">MGQKESSNNDRKGKHLSWEERIQIETLHREGYSEKDIGERLGRSHEGAVLGVCGLRENHL</sequence>